<evidence type="ECO:0000256" key="3">
    <source>
        <dbReference type="ARBA" id="ARBA00022448"/>
    </source>
</evidence>
<proteinExistence type="inferred from homology"/>
<dbReference type="AlphaFoldDB" id="A0AA46PQE3"/>
<dbReference type="GO" id="GO:0009847">
    <property type="term" value="P:spore germination"/>
    <property type="evidence" value="ECO:0007669"/>
    <property type="project" value="InterPro"/>
</dbReference>
<feature type="transmembrane region" description="Helical" evidence="8">
    <location>
        <begin position="183"/>
        <end position="204"/>
    </location>
</feature>
<keyword evidence="5 8" id="KW-0812">Transmembrane</keyword>
<sequence>MQNLVKVLIPRQLMLLMILSTGLLNHVILIPNLLTAAGRDSWLSVIAAYPISVILICLIYYILKNSTDDGFFPMLRKRLGKMMSILLSIPVIVFLLTSTYITFRDLVIWLNAFFLADSSVLLINIMLIIVCFIMTQAGVKYMAISSGVLLPFVMLFGVFISITNTRLKEPGLLFPVLADGFEPIMIGIVYTLSGLLEVYIILLLQPYSQKSFKLKHLIFLLTLLTGLTLGPLTAAIMEFGPEEATRFLYPAHEQWRVLSIGEYISHLDFLALFQWLSGALVRIGLFMYLAGTFFSAKKKHYRLNPKLVIILYLILVGLISIKIETYTFYQFIYKYYLPVSMVFFLSYILLSALIVLVLKKRDEKHGKNKTSKVQSSP</sequence>
<comment type="similarity">
    <text evidence="2">Belongs to the amino acid-polyamine-organocation (APC) superfamily. Spore germination protein (SGP) (TC 2.A.3.9) family.</text>
</comment>
<dbReference type="RefSeq" id="WP_263599679.1">
    <property type="nucleotide sequence ID" value="NZ_CP107027.1"/>
</dbReference>
<feature type="transmembrane region" description="Helical" evidence="8">
    <location>
        <begin position="109"/>
        <end position="134"/>
    </location>
</feature>
<accession>A0AA46PQE3</accession>
<keyword evidence="3" id="KW-0813">Transport</keyword>
<dbReference type="EMBL" id="CP107027">
    <property type="protein sequence ID" value="UYG95550.1"/>
    <property type="molecule type" value="Genomic_DNA"/>
</dbReference>
<evidence type="ECO:0000256" key="1">
    <source>
        <dbReference type="ARBA" id="ARBA00004141"/>
    </source>
</evidence>
<evidence type="ECO:0000256" key="7">
    <source>
        <dbReference type="ARBA" id="ARBA00023136"/>
    </source>
</evidence>
<dbReference type="GO" id="GO:0016020">
    <property type="term" value="C:membrane"/>
    <property type="evidence" value="ECO:0007669"/>
    <property type="project" value="UniProtKB-SubCell"/>
</dbReference>
<evidence type="ECO:0000313" key="9">
    <source>
        <dbReference type="EMBL" id="UYG95550.1"/>
    </source>
</evidence>
<keyword evidence="7 8" id="KW-0472">Membrane</keyword>
<name>A0AA46PQE3_CYTFI</name>
<gene>
    <name evidence="9" type="ORF">OD459_00560</name>
</gene>
<feature type="transmembrane region" description="Helical" evidence="8">
    <location>
        <begin position="42"/>
        <end position="63"/>
    </location>
</feature>
<protein>
    <submittedName>
        <fullName evidence="9">Endospore germination permease</fullName>
    </submittedName>
</protein>
<feature type="transmembrane region" description="Helical" evidence="8">
    <location>
        <begin position="12"/>
        <end position="30"/>
    </location>
</feature>
<evidence type="ECO:0000256" key="5">
    <source>
        <dbReference type="ARBA" id="ARBA00022692"/>
    </source>
</evidence>
<dbReference type="PANTHER" id="PTHR34975">
    <property type="entry name" value="SPORE GERMINATION PROTEIN A2"/>
    <property type="match status" value="1"/>
</dbReference>
<dbReference type="Proteomes" id="UP001163104">
    <property type="component" value="Chromosome"/>
</dbReference>
<dbReference type="PANTHER" id="PTHR34975:SF2">
    <property type="entry name" value="SPORE GERMINATION PROTEIN A2"/>
    <property type="match status" value="1"/>
</dbReference>
<dbReference type="NCBIfam" id="TIGR00912">
    <property type="entry name" value="2A0309"/>
    <property type="match status" value="1"/>
</dbReference>
<evidence type="ECO:0000256" key="8">
    <source>
        <dbReference type="SAM" id="Phobius"/>
    </source>
</evidence>
<dbReference type="InterPro" id="IPR004761">
    <property type="entry name" value="Spore_GerAB"/>
</dbReference>
<evidence type="ECO:0000256" key="2">
    <source>
        <dbReference type="ARBA" id="ARBA00007998"/>
    </source>
</evidence>
<feature type="transmembrane region" description="Helical" evidence="8">
    <location>
        <begin position="335"/>
        <end position="358"/>
    </location>
</feature>
<feature type="transmembrane region" description="Helical" evidence="8">
    <location>
        <begin position="141"/>
        <end position="163"/>
    </location>
</feature>
<feature type="transmembrane region" description="Helical" evidence="8">
    <location>
        <begin position="272"/>
        <end position="295"/>
    </location>
</feature>
<feature type="transmembrane region" description="Helical" evidence="8">
    <location>
        <begin position="84"/>
        <end position="103"/>
    </location>
</feature>
<keyword evidence="6 8" id="KW-1133">Transmembrane helix</keyword>
<feature type="transmembrane region" description="Helical" evidence="8">
    <location>
        <begin position="216"/>
        <end position="237"/>
    </location>
</feature>
<evidence type="ECO:0000313" key="10">
    <source>
        <dbReference type="Proteomes" id="UP001163104"/>
    </source>
</evidence>
<keyword evidence="4" id="KW-0309">Germination</keyword>
<reference evidence="9" key="1">
    <citation type="submission" date="2022-10" db="EMBL/GenBank/DDBJ databases">
        <title>Mechanism of multi-heavy metal repair in Cytobacillus Firmus M7.</title>
        <authorList>
            <person name="Li X."/>
            <person name="Yu C."/>
        </authorList>
    </citation>
    <scope>NUCLEOTIDE SEQUENCE</scope>
    <source>
        <strain evidence="9">M7</strain>
    </source>
</reference>
<evidence type="ECO:0000256" key="6">
    <source>
        <dbReference type="ARBA" id="ARBA00022989"/>
    </source>
</evidence>
<organism evidence="9 10">
    <name type="scientific">Cytobacillus firmus</name>
    <name type="common">Bacillus firmus</name>
    <dbReference type="NCBI Taxonomy" id="1399"/>
    <lineage>
        <taxon>Bacteria</taxon>
        <taxon>Bacillati</taxon>
        <taxon>Bacillota</taxon>
        <taxon>Bacilli</taxon>
        <taxon>Bacillales</taxon>
        <taxon>Bacillaceae</taxon>
        <taxon>Cytobacillus</taxon>
    </lineage>
</organism>
<comment type="subcellular location">
    <subcellularLocation>
        <location evidence="1">Membrane</location>
        <topology evidence="1">Multi-pass membrane protein</topology>
    </subcellularLocation>
</comment>
<dbReference type="Pfam" id="PF03845">
    <property type="entry name" value="Spore_permease"/>
    <property type="match status" value="1"/>
</dbReference>
<evidence type="ECO:0000256" key="4">
    <source>
        <dbReference type="ARBA" id="ARBA00022544"/>
    </source>
</evidence>
<feature type="transmembrane region" description="Helical" evidence="8">
    <location>
        <begin position="307"/>
        <end position="329"/>
    </location>
</feature>